<dbReference type="Proteomes" id="UP000050482">
    <property type="component" value="Unassembled WGS sequence"/>
</dbReference>
<keyword evidence="7" id="KW-0573">Peptidoglycan synthesis</keyword>
<dbReference type="GO" id="GO:0008360">
    <property type="term" value="P:regulation of cell shape"/>
    <property type="evidence" value="ECO:0007669"/>
    <property type="project" value="UniProtKB-KW"/>
</dbReference>
<evidence type="ECO:0000256" key="9">
    <source>
        <dbReference type="ARBA" id="ARBA00023136"/>
    </source>
</evidence>
<evidence type="ECO:0000259" key="13">
    <source>
        <dbReference type="Pfam" id="PF00905"/>
    </source>
</evidence>
<comment type="caution">
    <text evidence="15">The sequence shown here is derived from an EMBL/GenBank/DDBJ whole genome shotgun (WGS) entry which is preliminary data.</text>
</comment>
<gene>
    <name evidence="15" type="ORF">AN477_07275</name>
</gene>
<dbReference type="Gene3D" id="3.90.1310.10">
    <property type="entry name" value="Penicillin-binding protein 2a (Domain 2)"/>
    <property type="match status" value="1"/>
</dbReference>
<evidence type="ECO:0000256" key="2">
    <source>
        <dbReference type="ARBA" id="ARBA00004236"/>
    </source>
</evidence>
<sequence length="701" mass="76300">MEDFQARRGRRHERITRQKPKRGHKARVNVIYGLVFLSFTSLIFRMAYLQIVKGPQFRTQASTTITNTVPVLPPRGRIFDSNGTLLAYDQPVYSLVLMQSNTNMQQLQATADILAPVFNVTSASIMANINTQKQYAVIKLFKNINESQVAFVTEHQSELPGVTVELDSERIYPYGALAGHVLGYVGPITTQTMSYYVNQLGYLRNQQVGETGIENEYNNLLEGSVGQQDIIFDKAGNMPQSVVMNPAPAAGDNLQLTVDGHLQAVTQEDLVSFINKSPYQSTINDAAAVMLNVNTGAVLSLVSYPYLDPNWYTVPGKLGKHATYLATSGAQQNNAIQNPNYPGSTVKPANLITGLEYGAITPQTAYTVPYQIYIAGAIKHDDMPHGFVNDALAVTVSSDVFFYNVGLDLAKWFGASPSSGGAPAGGVSLQTWRDTDFAKGLTELFNGEWRFGLGQLTGIDLPGEQQGNFFVMDANQNYAAVPFNLAAAKKSIQKTGQYTNYSTPVSIALSAIGQEQQFTPIELAQYVSTIANGGKRIQPHLLQAVYPPGLVNQIGNSQKPSKQVKPKVQANLNLNPTYLSIAQQGMWGVCNNPLGTAYADFQGAPYQAAGKTGTADIYLNGVHMTNSVFIAYAPFKNPQVAVAVMIPGGGYGAESAAAIARNMIDTYFKEHHEFYPKSQWESTTIPANWLTSQANTAFTAK</sequence>
<dbReference type="OrthoDB" id="2378949at2"/>
<dbReference type="GO" id="GO:0008658">
    <property type="term" value="F:penicillin binding"/>
    <property type="evidence" value="ECO:0007669"/>
    <property type="project" value="InterPro"/>
</dbReference>
<evidence type="ECO:0000313" key="15">
    <source>
        <dbReference type="EMBL" id="KPV44484.1"/>
    </source>
</evidence>
<keyword evidence="4" id="KW-1003">Cell membrane</keyword>
<protein>
    <recommendedName>
        <fullName evidence="17">Peptidoglycan glycosyltransferase</fullName>
    </recommendedName>
</protein>
<keyword evidence="10" id="KW-0961">Cell wall biogenesis/degradation</keyword>
<evidence type="ECO:0000256" key="7">
    <source>
        <dbReference type="ARBA" id="ARBA00022984"/>
    </source>
</evidence>
<comment type="similarity">
    <text evidence="3">Belongs to the transpeptidase family.</text>
</comment>
<dbReference type="InterPro" id="IPR036138">
    <property type="entry name" value="PBP_dimer_sf"/>
</dbReference>
<feature type="region of interest" description="Disordered" evidence="11">
    <location>
        <begin position="1"/>
        <end position="21"/>
    </location>
</feature>
<dbReference type="GO" id="GO:0009252">
    <property type="term" value="P:peptidoglycan biosynthetic process"/>
    <property type="evidence" value="ECO:0007669"/>
    <property type="project" value="UniProtKB-KW"/>
</dbReference>
<dbReference type="Gene3D" id="3.40.710.10">
    <property type="entry name" value="DD-peptidase/beta-lactamase superfamily"/>
    <property type="match status" value="1"/>
</dbReference>
<name>A0A0P9EMA4_9BACL</name>
<evidence type="ECO:0000256" key="4">
    <source>
        <dbReference type="ARBA" id="ARBA00022475"/>
    </source>
</evidence>
<dbReference type="GO" id="GO:0005886">
    <property type="term" value="C:plasma membrane"/>
    <property type="evidence" value="ECO:0007669"/>
    <property type="project" value="UniProtKB-SubCell"/>
</dbReference>
<evidence type="ECO:0008006" key="17">
    <source>
        <dbReference type="Google" id="ProtNLM"/>
    </source>
</evidence>
<dbReference type="InterPro" id="IPR005311">
    <property type="entry name" value="PBP_dimer"/>
</dbReference>
<evidence type="ECO:0000256" key="12">
    <source>
        <dbReference type="SAM" id="Phobius"/>
    </source>
</evidence>
<dbReference type="Pfam" id="PF00905">
    <property type="entry name" value="Transpeptidase"/>
    <property type="match status" value="1"/>
</dbReference>
<keyword evidence="9 12" id="KW-0472">Membrane</keyword>
<evidence type="ECO:0000256" key="10">
    <source>
        <dbReference type="ARBA" id="ARBA00023316"/>
    </source>
</evidence>
<evidence type="ECO:0000256" key="3">
    <source>
        <dbReference type="ARBA" id="ARBA00007171"/>
    </source>
</evidence>
<keyword evidence="8 12" id="KW-1133">Transmembrane helix</keyword>
<dbReference type="Pfam" id="PF03717">
    <property type="entry name" value="PBP_dimer"/>
    <property type="match status" value="1"/>
</dbReference>
<keyword evidence="5 12" id="KW-0812">Transmembrane</keyword>
<dbReference type="InterPro" id="IPR012338">
    <property type="entry name" value="Beta-lactam/transpept-like"/>
</dbReference>
<accession>A0A0P9EMA4</accession>
<organism evidence="15 16">
    <name type="scientific">Alicyclobacillus ferrooxydans</name>
    <dbReference type="NCBI Taxonomy" id="471514"/>
    <lineage>
        <taxon>Bacteria</taxon>
        <taxon>Bacillati</taxon>
        <taxon>Bacillota</taxon>
        <taxon>Bacilli</taxon>
        <taxon>Bacillales</taxon>
        <taxon>Alicyclobacillaceae</taxon>
        <taxon>Alicyclobacillus</taxon>
    </lineage>
</organism>
<evidence type="ECO:0000259" key="14">
    <source>
        <dbReference type="Pfam" id="PF03717"/>
    </source>
</evidence>
<feature type="domain" description="Penicillin-binding protein dimerisation" evidence="14">
    <location>
        <begin position="73"/>
        <end position="238"/>
    </location>
</feature>
<proteinExistence type="inferred from homology"/>
<keyword evidence="6" id="KW-0133">Cell shape</keyword>
<dbReference type="SUPFAM" id="SSF56601">
    <property type="entry name" value="beta-lactamase/transpeptidase-like"/>
    <property type="match status" value="1"/>
</dbReference>
<feature type="transmembrane region" description="Helical" evidence="12">
    <location>
        <begin position="28"/>
        <end position="48"/>
    </location>
</feature>
<evidence type="ECO:0000256" key="8">
    <source>
        <dbReference type="ARBA" id="ARBA00022989"/>
    </source>
</evidence>
<evidence type="ECO:0000256" key="6">
    <source>
        <dbReference type="ARBA" id="ARBA00022960"/>
    </source>
</evidence>
<feature type="domain" description="Penicillin-binding protein transpeptidase" evidence="13">
    <location>
        <begin position="287"/>
        <end position="664"/>
    </location>
</feature>
<evidence type="ECO:0000313" key="16">
    <source>
        <dbReference type="Proteomes" id="UP000050482"/>
    </source>
</evidence>
<feature type="compositionally biased region" description="Basic residues" evidence="11">
    <location>
        <begin position="7"/>
        <end position="21"/>
    </location>
</feature>
<dbReference type="PANTHER" id="PTHR30627:SF2">
    <property type="entry name" value="PEPTIDOGLYCAN D,D-TRANSPEPTIDASE MRDA"/>
    <property type="match status" value="1"/>
</dbReference>
<dbReference type="InterPro" id="IPR001460">
    <property type="entry name" value="PCN-bd_Tpept"/>
</dbReference>
<evidence type="ECO:0000256" key="5">
    <source>
        <dbReference type="ARBA" id="ARBA00022692"/>
    </source>
</evidence>
<evidence type="ECO:0000256" key="11">
    <source>
        <dbReference type="SAM" id="MobiDB-lite"/>
    </source>
</evidence>
<dbReference type="SUPFAM" id="SSF56519">
    <property type="entry name" value="Penicillin binding protein dimerisation domain"/>
    <property type="match status" value="1"/>
</dbReference>
<dbReference type="STRING" id="471514.AN477_07275"/>
<dbReference type="InterPro" id="IPR050515">
    <property type="entry name" value="Beta-lactam/transpept"/>
</dbReference>
<dbReference type="PATRIC" id="fig|471514.4.peg.3701"/>
<dbReference type="EMBL" id="LJCO01000033">
    <property type="protein sequence ID" value="KPV44484.1"/>
    <property type="molecule type" value="Genomic_DNA"/>
</dbReference>
<dbReference type="GO" id="GO:0071972">
    <property type="term" value="F:peptidoglycan L,D-transpeptidase activity"/>
    <property type="evidence" value="ECO:0007669"/>
    <property type="project" value="TreeGrafter"/>
</dbReference>
<comment type="subcellular location">
    <subcellularLocation>
        <location evidence="2">Cell membrane</location>
    </subcellularLocation>
    <subcellularLocation>
        <location evidence="1">Membrane</location>
        <topology evidence="1">Single-pass membrane protein</topology>
    </subcellularLocation>
</comment>
<evidence type="ECO:0000256" key="1">
    <source>
        <dbReference type="ARBA" id="ARBA00004167"/>
    </source>
</evidence>
<keyword evidence="16" id="KW-1185">Reference proteome</keyword>
<reference evidence="15 16" key="1">
    <citation type="submission" date="2015-09" db="EMBL/GenBank/DDBJ databases">
        <title>Draft genome sequence of Alicyclobacillus ferrooxydans DSM 22381.</title>
        <authorList>
            <person name="Hemp J."/>
        </authorList>
    </citation>
    <scope>NUCLEOTIDE SEQUENCE [LARGE SCALE GENOMIC DNA]</scope>
    <source>
        <strain evidence="15 16">TC-34</strain>
    </source>
</reference>
<dbReference type="AlphaFoldDB" id="A0A0P9EMA4"/>
<dbReference type="GO" id="GO:0071555">
    <property type="term" value="P:cell wall organization"/>
    <property type="evidence" value="ECO:0007669"/>
    <property type="project" value="UniProtKB-KW"/>
</dbReference>
<dbReference type="PANTHER" id="PTHR30627">
    <property type="entry name" value="PEPTIDOGLYCAN D,D-TRANSPEPTIDASE"/>
    <property type="match status" value="1"/>
</dbReference>